<name>A0ABS8C3A2_9ALTE</name>
<feature type="domain" description="TniQ" evidence="1">
    <location>
        <begin position="113"/>
        <end position="152"/>
    </location>
</feature>
<dbReference type="RefSeq" id="WP_226750760.1">
    <property type="nucleotide sequence ID" value="NZ_JAEINI020000004.1"/>
</dbReference>
<dbReference type="Proteomes" id="UP000633814">
    <property type="component" value="Unassembled WGS sequence"/>
</dbReference>
<evidence type="ECO:0000313" key="3">
    <source>
        <dbReference type="Proteomes" id="UP000633814"/>
    </source>
</evidence>
<protein>
    <submittedName>
        <fullName evidence="2">TniQ family protein</fullName>
    </submittedName>
</protein>
<evidence type="ECO:0000259" key="1">
    <source>
        <dbReference type="Pfam" id="PF06527"/>
    </source>
</evidence>
<dbReference type="Pfam" id="PF06527">
    <property type="entry name" value="TniQ"/>
    <property type="match status" value="1"/>
</dbReference>
<evidence type="ECO:0000313" key="2">
    <source>
        <dbReference type="EMBL" id="MCB5226663.1"/>
    </source>
</evidence>
<proteinExistence type="predicted"/>
<comment type="caution">
    <text evidence="2">The sequence shown here is derived from an EMBL/GenBank/DDBJ whole genome shotgun (WGS) entry which is preliminary data.</text>
</comment>
<dbReference type="EMBL" id="JAEINI020000004">
    <property type="protein sequence ID" value="MCB5226663.1"/>
    <property type="molecule type" value="Genomic_DNA"/>
</dbReference>
<dbReference type="InterPro" id="IPR009492">
    <property type="entry name" value="TniQ"/>
</dbReference>
<keyword evidence="3" id="KW-1185">Reference proteome</keyword>
<gene>
    <name evidence="2" type="ORF">JAO78_007510</name>
</gene>
<accession>A0ABS8C3A2</accession>
<sequence length="309" mass="35627">MELSFIPTLFPCEHMLSGVARGLLLTGMKNLEDAQRRFFGKSVPLSPSVLMHSAMQLYMPESLSITGREKFLVNHSLMGFFSHCLRHQKVVAALENNINDRTWPRIPCIEQLTFAQIWRYCPLCVHEDKRQFGTAFWRVSHQLHTSITCDKHLEYRLIDRCCSCNAVTKDLKEYPIPDCKCPQCGAIIEPEIFEHNEVTHWVQNTGLQLLNDAGDLKTPTHRHSMRYGFSGRASYCGLIGWQKIAAAQDDFHCWCLKHRANLYFVPNTIEKKHNVLDLYKMAIYQRKVPPVSLLLGFKFLGVESIEDIE</sequence>
<organism evidence="2 3">
    <name type="scientific">Alishewanella maricola</name>
    <dbReference type="NCBI Taxonomy" id="2795740"/>
    <lineage>
        <taxon>Bacteria</taxon>
        <taxon>Pseudomonadati</taxon>
        <taxon>Pseudomonadota</taxon>
        <taxon>Gammaproteobacteria</taxon>
        <taxon>Alteromonadales</taxon>
        <taxon>Alteromonadaceae</taxon>
        <taxon>Alishewanella</taxon>
    </lineage>
</organism>
<reference evidence="2 3" key="1">
    <citation type="submission" date="2021-10" db="EMBL/GenBank/DDBJ databases">
        <title>Alishewanella koreense sp. nov. isolated from seawater of southwestern coast in South Korea and the proposal for the reclassification of Rheinheimera perlucida and Rheinheimera tuosuensis as Arsukibacterium perlucida and Arsukibacterium tuosuensis.</title>
        <authorList>
            <person name="Kim K.H."/>
            <person name="Ruan W."/>
            <person name="Kim K.R."/>
            <person name="Baek J.H."/>
            <person name="Jeon C.O."/>
        </authorList>
    </citation>
    <scope>NUCLEOTIDE SEQUENCE [LARGE SCALE GENOMIC DNA]</scope>
    <source>
        <strain evidence="2 3">16-MA</strain>
    </source>
</reference>